<dbReference type="Proteomes" id="UP001159405">
    <property type="component" value="Unassembled WGS sequence"/>
</dbReference>
<organism evidence="2 3">
    <name type="scientific">Porites lobata</name>
    <dbReference type="NCBI Taxonomy" id="104759"/>
    <lineage>
        <taxon>Eukaryota</taxon>
        <taxon>Metazoa</taxon>
        <taxon>Cnidaria</taxon>
        <taxon>Anthozoa</taxon>
        <taxon>Hexacorallia</taxon>
        <taxon>Scleractinia</taxon>
        <taxon>Fungiina</taxon>
        <taxon>Poritidae</taxon>
        <taxon>Porites</taxon>
    </lineage>
</organism>
<dbReference type="InterPro" id="IPR010530">
    <property type="entry name" value="B12D"/>
</dbReference>
<dbReference type="PROSITE" id="PS51257">
    <property type="entry name" value="PROKAR_LIPOPROTEIN"/>
    <property type="match status" value="1"/>
</dbReference>
<proteinExistence type="predicted"/>
<comment type="caution">
    <text evidence="2">The sequence shown here is derived from an EMBL/GenBank/DDBJ whole genome shotgun (WGS) entry which is preliminary data.</text>
</comment>
<evidence type="ECO:0000256" key="1">
    <source>
        <dbReference type="SAM" id="Phobius"/>
    </source>
</evidence>
<dbReference type="Pfam" id="PF06522">
    <property type="entry name" value="B12D"/>
    <property type="match status" value="2"/>
</dbReference>
<keyword evidence="1" id="KW-0472">Membrane</keyword>
<evidence type="ECO:0008006" key="4">
    <source>
        <dbReference type="Google" id="ProtNLM"/>
    </source>
</evidence>
<evidence type="ECO:0000313" key="3">
    <source>
        <dbReference type="Proteomes" id="UP001159405"/>
    </source>
</evidence>
<gene>
    <name evidence="2" type="ORF">PLOB_00013460</name>
</gene>
<sequence length="134" mass="15058">MAGSFLRQVKKTPEIAPLVLIVSGACVGAIGMTIRAAMRNPDASWDRANNQHPWLKIKPNEQVKLIPLFVVVGAGCVGAAGYVMRLALKNPDCTWDRKNNPYPWQKIKHNECKKFYSIVDFKKLEDPRPNVKLD</sequence>
<dbReference type="EMBL" id="CALNXK010000177">
    <property type="protein sequence ID" value="CAH3172983.1"/>
    <property type="molecule type" value="Genomic_DNA"/>
</dbReference>
<accession>A0ABN8R0Z1</accession>
<reference evidence="2 3" key="1">
    <citation type="submission" date="2022-05" db="EMBL/GenBank/DDBJ databases">
        <authorList>
            <consortium name="Genoscope - CEA"/>
            <person name="William W."/>
        </authorList>
    </citation>
    <scope>NUCLEOTIDE SEQUENCE [LARGE SCALE GENOMIC DNA]</scope>
</reference>
<keyword evidence="1" id="KW-1133">Transmembrane helix</keyword>
<protein>
    <recommendedName>
        <fullName evidence="4">NADH dehydrogenase [ubiquinone] 1 alpha subcomplex subunit 4</fullName>
    </recommendedName>
</protein>
<keyword evidence="3" id="KW-1185">Reference proteome</keyword>
<keyword evidence="1" id="KW-0812">Transmembrane</keyword>
<name>A0ABN8R0Z1_9CNID</name>
<dbReference type="PANTHER" id="PTHR14256:SF1">
    <property type="entry name" value="GEO09626P1"/>
    <property type="match status" value="1"/>
</dbReference>
<evidence type="ECO:0000313" key="2">
    <source>
        <dbReference type="EMBL" id="CAH3172983.1"/>
    </source>
</evidence>
<dbReference type="PANTHER" id="PTHR14256">
    <property type="entry name" value="NADH-UBIQUINONE OXIDOREDUCTASE MLRQ SUBUNIT"/>
    <property type="match status" value="1"/>
</dbReference>
<feature type="transmembrane region" description="Helical" evidence="1">
    <location>
        <begin position="15"/>
        <end position="38"/>
    </location>
</feature>
<feature type="transmembrane region" description="Helical" evidence="1">
    <location>
        <begin position="65"/>
        <end position="88"/>
    </location>
</feature>